<dbReference type="InterPro" id="IPR000843">
    <property type="entry name" value="HTH_LacI"/>
</dbReference>
<keyword evidence="1" id="KW-0678">Repressor</keyword>
<keyword evidence="2" id="KW-0805">Transcription regulation</keyword>
<dbReference type="InterPro" id="IPR028082">
    <property type="entry name" value="Peripla_BP_I"/>
</dbReference>
<evidence type="ECO:0000256" key="3">
    <source>
        <dbReference type="ARBA" id="ARBA00023125"/>
    </source>
</evidence>
<feature type="domain" description="HTH lacI-type" evidence="5">
    <location>
        <begin position="2"/>
        <end position="56"/>
    </location>
</feature>
<reference evidence="6 7" key="1">
    <citation type="submission" date="2018-01" db="EMBL/GenBank/DDBJ databases">
        <title>Whole genome sequence of Melissococcus plutonius DAT561.</title>
        <authorList>
            <person name="Okumura K."/>
            <person name="Takamatsu D."/>
            <person name="Okura M."/>
        </authorList>
    </citation>
    <scope>NUCLEOTIDE SEQUENCE [LARGE SCALE GENOMIC DNA]</scope>
    <source>
        <strain evidence="6 7">DAT561</strain>
    </source>
</reference>
<dbReference type="CDD" id="cd01392">
    <property type="entry name" value="HTH_LacI"/>
    <property type="match status" value="1"/>
</dbReference>
<dbReference type="GO" id="GO:0000976">
    <property type="term" value="F:transcription cis-regulatory region binding"/>
    <property type="evidence" value="ECO:0007669"/>
    <property type="project" value="TreeGrafter"/>
</dbReference>
<dbReference type="GO" id="GO:0003700">
    <property type="term" value="F:DNA-binding transcription factor activity"/>
    <property type="evidence" value="ECO:0007669"/>
    <property type="project" value="TreeGrafter"/>
</dbReference>
<dbReference type="InterPro" id="IPR046335">
    <property type="entry name" value="LacI/GalR-like_sensor"/>
</dbReference>
<dbReference type="PROSITE" id="PS00356">
    <property type="entry name" value="HTH_LACI_1"/>
    <property type="match status" value="1"/>
</dbReference>
<evidence type="ECO:0000256" key="2">
    <source>
        <dbReference type="ARBA" id="ARBA00023015"/>
    </source>
</evidence>
<dbReference type="Gene3D" id="1.10.260.40">
    <property type="entry name" value="lambda repressor-like DNA-binding domains"/>
    <property type="match status" value="1"/>
</dbReference>
<organism evidence="6 7">
    <name type="scientific">Melissococcus plutonius</name>
    <dbReference type="NCBI Taxonomy" id="33970"/>
    <lineage>
        <taxon>Bacteria</taxon>
        <taxon>Bacillati</taxon>
        <taxon>Bacillota</taxon>
        <taxon>Bacilli</taxon>
        <taxon>Lactobacillales</taxon>
        <taxon>Enterococcaceae</taxon>
        <taxon>Melissococcus</taxon>
    </lineage>
</organism>
<evidence type="ECO:0000313" key="7">
    <source>
        <dbReference type="Proteomes" id="UP000269226"/>
    </source>
</evidence>
<dbReference type="PROSITE" id="PS50932">
    <property type="entry name" value="HTH_LACI_2"/>
    <property type="match status" value="1"/>
</dbReference>
<gene>
    <name evidence="6" type="ORF">DAT561_1416</name>
</gene>
<sequence>MVTIKDIAKIAGVSHTTVSRALNNNAKIKPQTRQRIMKIAEDLKYVPNLNAKSLVTNKNYTVGLFFSSIESGTSSSFLANTLKVIYEGLDENYLLSVGAIENITNIDTALRNRFDGILVLSQSDKDDDFIYQAKNLKIPLVVLNRHVEDDSIINIIGDDRQGVKKALQMAYQAGHRKFGLIEGIPNFKSTSERRQGFFDVLSQTDAKLSTQTVKTGDYSTESGKKAMLEILSLKERPDLVFCSNDDMAIGALKACYEQGIKVPDEISLIGFDNIHYSQYTNPSLTTIERPINKMSRLGLSYLVQLMNGESFDQQKQIQLETQVVIRETVKGLN</sequence>
<dbReference type="InterPro" id="IPR010982">
    <property type="entry name" value="Lambda_DNA-bd_dom_sf"/>
</dbReference>
<keyword evidence="4" id="KW-0804">Transcription</keyword>
<keyword evidence="3" id="KW-0238">DNA-binding</keyword>
<dbReference type="Pfam" id="PF13377">
    <property type="entry name" value="Peripla_BP_3"/>
    <property type="match status" value="1"/>
</dbReference>
<dbReference type="OMA" id="CSEEMTV"/>
<name>A0A2Z5Y3Y3_9ENTE</name>
<protein>
    <submittedName>
        <fullName evidence="6">Hexuronate utilization operon transcriptional repressor ExuR</fullName>
    </submittedName>
</protein>
<dbReference type="PRINTS" id="PR00036">
    <property type="entry name" value="HTHLACI"/>
</dbReference>
<dbReference type="PANTHER" id="PTHR30146">
    <property type="entry name" value="LACI-RELATED TRANSCRIPTIONAL REPRESSOR"/>
    <property type="match status" value="1"/>
</dbReference>
<dbReference type="Pfam" id="PF00356">
    <property type="entry name" value="LacI"/>
    <property type="match status" value="1"/>
</dbReference>
<dbReference type="EMBL" id="AP018492">
    <property type="protein sequence ID" value="BBC61514.1"/>
    <property type="molecule type" value="Genomic_DNA"/>
</dbReference>
<dbReference type="GeneID" id="57043952"/>
<evidence type="ECO:0000256" key="1">
    <source>
        <dbReference type="ARBA" id="ARBA00022491"/>
    </source>
</evidence>
<accession>A0A2Z5Y3Y3</accession>
<dbReference type="CDD" id="cd06267">
    <property type="entry name" value="PBP1_LacI_sugar_binding-like"/>
    <property type="match status" value="1"/>
</dbReference>
<dbReference type="AlphaFoldDB" id="A0A2Z5Y3Y3"/>
<evidence type="ECO:0000259" key="5">
    <source>
        <dbReference type="PROSITE" id="PS50932"/>
    </source>
</evidence>
<dbReference type="PANTHER" id="PTHR30146:SF148">
    <property type="entry name" value="HTH-TYPE TRANSCRIPTIONAL REPRESSOR PURR-RELATED"/>
    <property type="match status" value="1"/>
</dbReference>
<dbReference type="RefSeq" id="WP_013773404.1">
    <property type="nucleotide sequence ID" value="NZ_AP018492.1"/>
</dbReference>
<evidence type="ECO:0000256" key="4">
    <source>
        <dbReference type="ARBA" id="ARBA00023163"/>
    </source>
</evidence>
<dbReference type="SUPFAM" id="SSF47413">
    <property type="entry name" value="lambda repressor-like DNA-binding domains"/>
    <property type="match status" value="1"/>
</dbReference>
<evidence type="ECO:0000313" key="6">
    <source>
        <dbReference type="EMBL" id="BBC61514.1"/>
    </source>
</evidence>
<dbReference type="SUPFAM" id="SSF53822">
    <property type="entry name" value="Periplasmic binding protein-like I"/>
    <property type="match status" value="1"/>
</dbReference>
<dbReference type="SMART" id="SM00354">
    <property type="entry name" value="HTH_LACI"/>
    <property type="match status" value="1"/>
</dbReference>
<dbReference type="Proteomes" id="UP000269226">
    <property type="component" value="Chromosome"/>
</dbReference>
<proteinExistence type="predicted"/>
<dbReference type="Gene3D" id="3.40.50.2300">
    <property type="match status" value="2"/>
</dbReference>